<evidence type="ECO:0000256" key="2">
    <source>
        <dbReference type="SAM" id="SignalP"/>
    </source>
</evidence>
<comment type="caution">
    <text evidence="4">The sequence shown here is derived from an EMBL/GenBank/DDBJ whole genome shotgun (WGS) entry which is preliminary data.</text>
</comment>
<feature type="signal peptide" evidence="2">
    <location>
        <begin position="1"/>
        <end position="35"/>
    </location>
</feature>
<evidence type="ECO:0000313" key="4">
    <source>
        <dbReference type="EMBL" id="NMH97805.1"/>
    </source>
</evidence>
<protein>
    <submittedName>
        <fullName evidence="4">Dienelactone hydrolase family protein</fullName>
    </submittedName>
</protein>
<keyword evidence="5" id="KW-1185">Reference proteome</keyword>
<evidence type="ECO:0000313" key="5">
    <source>
        <dbReference type="Proteomes" id="UP000820669"/>
    </source>
</evidence>
<dbReference type="PANTHER" id="PTHR46623:SF6">
    <property type="entry name" value="ALPHA_BETA-HYDROLASES SUPERFAMILY PROTEIN"/>
    <property type="match status" value="1"/>
</dbReference>
<dbReference type="Gene3D" id="3.40.50.1820">
    <property type="entry name" value="alpha/beta hydrolase"/>
    <property type="match status" value="1"/>
</dbReference>
<dbReference type="SUPFAM" id="SSF53474">
    <property type="entry name" value="alpha/beta-Hydrolases"/>
    <property type="match status" value="1"/>
</dbReference>
<dbReference type="InterPro" id="IPR051049">
    <property type="entry name" value="Dienelactone_hydrolase-like"/>
</dbReference>
<feature type="region of interest" description="Disordered" evidence="1">
    <location>
        <begin position="41"/>
        <end position="67"/>
    </location>
</feature>
<keyword evidence="4" id="KW-0378">Hydrolase</keyword>
<reference evidence="4 5" key="1">
    <citation type="submission" date="2020-04" db="EMBL/GenBank/DDBJ databases">
        <authorList>
            <person name="Klaysubun C."/>
            <person name="Duangmal K."/>
            <person name="Lipun K."/>
        </authorList>
    </citation>
    <scope>NUCLEOTIDE SEQUENCE [LARGE SCALE GENOMIC DNA]</scope>
    <source>
        <strain evidence="4 5">K10HN5</strain>
    </source>
</reference>
<name>A0ABX1S8B5_9PSEU</name>
<dbReference type="InterPro" id="IPR002925">
    <property type="entry name" value="Dienelactn_hydro"/>
</dbReference>
<dbReference type="EMBL" id="JAAXLA010000015">
    <property type="protein sequence ID" value="NMH97805.1"/>
    <property type="molecule type" value="Genomic_DNA"/>
</dbReference>
<dbReference type="InterPro" id="IPR029058">
    <property type="entry name" value="AB_hydrolase_fold"/>
</dbReference>
<dbReference type="Pfam" id="PF01738">
    <property type="entry name" value="DLH"/>
    <property type="match status" value="1"/>
</dbReference>
<sequence>MRCRSERLGLLRRVTLITGSTAATLALLQTLGCGATPVGTPAVPASRTSTPAQPFAMPPEQPTPDGVTVRPDDPRIQVRPLQVRGPDGAPLISYYALPASTAQSGAVLVVHENRGLVDHIKDVVRRVATAGYGALAVDLLSREGGADALSDPAAYAAALSKRDVGAMVGDLRQALSTLSGTGVGDKLGMTGFCFGGGMVWNALAAGAPVKAAVPFYGPAPQDLAGLAATTAAVFAVYAEQDGRVTSTKDAVEAELRRTGEPYRVTVYPGVDHAFHNDTGPRYNATQAAAAWLDTINWFHRYVR</sequence>
<evidence type="ECO:0000256" key="1">
    <source>
        <dbReference type="SAM" id="MobiDB-lite"/>
    </source>
</evidence>
<organism evidence="4 5">
    <name type="scientific">Pseudonocardia acidicola</name>
    <dbReference type="NCBI Taxonomy" id="2724939"/>
    <lineage>
        <taxon>Bacteria</taxon>
        <taxon>Bacillati</taxon>
        <taxon>Actinomycetota</taxon>
        <taxon>Actinomycetes</taxon>
        <taxon>Pseudonocardiales</taxon>
        <taxon>Pseudonocardiaceae</taxon>
        <taxon>Pseudonocardia</taxon>
    </lineage>
</organism>
<dbReference type="Proteomes" id="UP000820669">
    <property type="component" value="Unassembled WGS sequence"/>
</dbReference>
<dbReference type="RefSeq" id="WP_169381245.1">
    <property type="nucleotide sequence ID" value="NZ_JAAXLA010000015.1"/>
</dbReference>
<feature type="domain" description="Dienelactone hydrolase" evidence="3">
    <location>
        <begin position="94"/>
        <end position="301"/>
    </location>
</feature>
<dbReference type="PANTHER" id="PTHR46623">
    <property type="entry name" value="CARBOXYMETHYLENEBUTENOLIDASE-RELATED"/>
    <property type="match status" value="1"/>
</dbReference>
<gene>
    <name evidence="4" type="ORF">HF526_10850</name>
</gene>
<dbReference type="GO" id="GO:0016787">
    <property type="term" value="F:hydrolase activity"/>
    <property type="evidence" value="ECO:0007669"/>
    <property type="project" value="UniProtKB-KW"/>
</dbReference>
<proteinExistence type="predicted"/>
<accession>A0ABX1S8B5</accession>
<keyword evidence="2" id="KW-0732">Signal</keyword>
<evidence type="ECO:0000259" key="3">
    <source>
        <dbReference type="Pfam" id="PF01738"/>
    </source>
</evidence>
<feature type="chain" id="PRO_5045342753" evidence="2">
    <location>
        <begin position="36"/>
        <end position="303"/>
    </location>
</feature>